<dbReference type="EMBL" id="OZ034827">
    <property type="protein sequence ID" value="CAL1683785.1"/>
    <property type="molecule type" value="Genomic_DNA"/>
</dbReference>
<protein>
    <submittedName>
        <fullName evidence="2">Uncharacterized protein</fullName>
    </submittedName>
</protein>
<evidence type="ECO:0000313" key="2">
    <source>
        <dbReference type="EMBL" id="CAL1683785.1"/>
    </source>
</evidence>
<feature type="compositionally biased region" description="Polar residues" evidence="1">
    <location>
        <begin position="19"/>
        <end position="31"/>
    </location>
</feature>
<sequence length="160" mass="17069">MGKSSSLLSSDGNVKDIDTSSGDPQPGSSKSLDIDVDDRNSGMKDLKSECGKSSKSESFLRSDENIENIPTSSGDPKAGSSKDSDTEVRDVDHDRDSRKDLKRKLDNSGSLLSSDGNVKDIDTSSGNPQPGSSTSLDIDVDDRDSGMKKVKYDDDKCSPD</sequence>
<evidence type="ECO:0000313" key="3">
    <source>
        <dbReference type="Proteomes" id="UP001497644"/>
    </source>
</evidence>
<feature type="compositionally biased region" description="Basic and acidic residues" evidence="1">
    <location>
        <begin position="80"/>
        <end position="106"/>
    </location>
</feature>
<gene>
    <name evidence="2" type="ORF">LPLAT_LOCUS9451</name>
</gene>
<evidence type="ECO:0000256" key="1">
    <source>
        <dbReference type="SAM" id="MobiDB-lite"/>
    </source>
</evidence>
<organism evidence="2 3">
    <name type="scientific">Lasius platythorax</name>
    <dbReference type="NCBI Taxonomy" id="488582"/>
    <lineage>
        <taxon>Eukaryota</taxon>
        <taxon>Metazoa</taxon>
        <taxon>Ecdysozoa</taxon>
        <taxon>Arthropoda</taxon>
        <taxon>Hexapoda</taxon>
        <taxon>Insecta</taxon>
        <taxon>Pterygota</taxon>
        <taxon>Neoptera</taxon>
        <taxon>Endopterygota</taxon>
        <taxon>Hymenoptera</taxon>
        <taxon>Apocrita</taxon>
        <taxon>Aculeata</taxon>
        <taxon>Formicoidea</taxon>
        <taxon>Formicidae</taxon>
        <taxon>Formicinae</taxon>
        <taxon>Lasius</taxon>
        <taxon>Lasius</taxon>
    </lineage>
</organism>
<proteinExistence type="predicted"/>
<keyword evidence="3" id="KW-1185">Reference proteome</keyword>
<feature type="compositionally biased region" description="Basic and acidic residues" evidence="1">
    <location>
        <begin position="37"/>
        <end position="64"/>
    </location>
</feature>
<feature type="compositionally biased region" description="Low complexity" evidence="1">
    <location>
        <begin position="107"/>
        <end position="116"/>
    </location>
</feature>
<dbReference type="AlphaFoldDB" id="A0AAV2NWQ8"/>
<feature type="compositionally biased region" description="Basic and acidic residues" evidence="1">
    <location>
        <begin position="143"/>
        <end position="160"/>
    </location>
</feature>
<accession>A0AAV2NWQ8</accession>
<feature type="region of interest" description="Disordered" evidence="1">
    <location>
        <begin position="1"/>
        <end position="160"/>
    </location>
</feature>
<feature type="compositionally biased region" description="Polar residues" evidence="1">
    <location>
        <begin position="1"/>
        <end position="12"/>
    </location>
</feature>
<reference evidence="2" key="1">
    <citation type="submission" date="2024-04" db="EMBL/GenBank/DDBJ databases">
        <authorList>
            <consortium name="Molecular Ecology Group"/>
        </authorList>
    </citation>
    <scope>NUCLEOTIDE SEQUENCE</scope>
</reference>
<name>A0AAV2NWQ8_9HYME</name>
<dbReference type="Proteomes" id="UP001497644">
    <property type="component" value="Chromosome 4"/>
</dbReference>
<feature type="compositionally biased region" description="Polar residues" evidence="1">
    <location>
        <begin position="123"/>
        <end position="136"/>
    </location>
</feature>